<proteinExistence type="predicted"/>
<feature type="transmembrane region" description="Helical" evidence="7">
    <location>
        <begin position="218"/>
        <end position="235"/>
    </location>
</feature>
<feature type="coiled-coil region" evidence="6">
    <location>
        <begin position="406"/>
        <end position="433"/>
    </location>
</feature>
<dbReference type="PANTHER" id="PTHR24421:SF10">
    <property type="entry name" value="NITRATE_NITRITE SENSOR PROTEIN NARQ"/>
    <property type="match status" value="1"/>
</dbReference>
<gene>
    <name evidence="12" type="ORF">VJ786_05080</name>
</gene>
<dbReference type="InterPro" id="IPR036890">
    <property type="entry name" value="HATPase_C_sf"/>
</dbReference>
<evidence type="ECO:0000256" key="7">
    <source>
        <dbReference type="SAM" id="Phobius"/>
    </source>
</evidence>
<dbReference type="Gene3D" id="1.20.5.1930">
    <property type="match status" value="1"/>
</dbReference>
<dbReference type="GO" id="GO:0005524">
    <property type="term" value="F:ATP binding"/>
    <property type="evidence" value="ECO:0007669"/>
    <property type="project" value="UniProtKB-KW"/>
</dbReference>
<dbReference type="Pfam" id="PF02518">
    <property type="entry name" value="HATPase_c"/>
    <property type="match status" value="1"/>
</dbReference>
<feature type="domain" description="7TM-DISM receptor extracellular" evidence="10">
    <location>
        <begin position="188"/>
        <end position="398"/>
    </location>
</feature>
<comment type="catalytic activity">
    <reaction evidence="1">
        <text>ATP + protein L-histidine = ADP + protein N-phospho-L-histidine.</text>
        <dbReference type="EC" id="2.7.13.3"/>
    </reaction>
</comment>
<dbReference type="Pfam" id="PF07695">
    <property type="entry name" value="7TMR-DISM_7TM"/>
    <property type="match status" value="1"/>
</dbReference>
<evidence type="ECO:0000256" key="3">
    <source>
        <dbReference type="ARBA" id="ARBA00022679"/>
    </source>
</evidence>
<feature type="transmembrane region" description="Helical" evidence="7">
    <location>
        <begin position="350"/>
        <end position="371"/>
    </location>
</feature>
<feature type="transmembrane region" description="Helical" evidence="7">
    <location>
        <begin position="319"/>
        <end position="338"/>
    </location>
</feature>
<protein>
    <recommendedName>
        <fullName evidence="2">histidine kinase</fullName>
        <ecNumber evidence="2">2.7.13.3</ecNumber>
    </recommendedName>
</protein>
<dbReference type="InterPro" id="IPR011622">
    <property type="entry name" value="7TMR_DISM_rcpt_extracell_dom2"/>
</dbReference>
<keyword evidence="7" id="KW-1133">Transmembrane helix</keyword>
<reference evidence="12 13" key="1">
    <citation type="submission" date="2024-01" db="EMBL/GenBank/DDBJ databases">
        <title>Sphingobacterium tenebrionis sp. nov., a novel endophyte isolated from tenebrio molitor intestines.</title>
        <authorList>
            <person name="Zhang C."/>
        </authorList>
    </citation>
    <scope>NUCLEOTIDE SEQUENCE [LARGE SCALE GENOMIC DNA]</scope>
    <source>
        <strain evidence="12 13">PU5-4</strain>
    </source>
</reference>
<dbReference type="EC" id="2.7.13.3" evidence="2"/>
<dbReference type="EMBL" id="JAYLLN010000007">
    <property type="protein sequence ID" value="MEI5984272.1"/>
    <property type="molecule type" value="Genomic_DNA"/>
</dbReference>
<evidence type="ECO:0000256" key="8">
    <source>
        <dbReference type="SAM" id="SignalP"/>
    </source>
</evidence>
<dbReference type="InterPro" id="IPR050482">
    <property type="entry name" value="Sensor_HK_TwoCompSys"/>
</dbReference>
<keyword evidence="5" id="KW-0902">Two-component regulatory system</keyword>
<evidence type="ECO:0000256" key="4">
    <source>
        <dbReference type="ARBA" id="ARBA00022777"/>
    </source>
</evidence>
<comment type="caution">
    <text evidence="12">The sequence shown here is derived from an EMBL/GenBank/DDBJ whole genome shotgun (WGS) entry which is preliminary data.</text>
</comment>
<accession>A0ABU8I3H0</accession>
<feature type="transmembrane region" description="Helical" evidence="7">
    <location>
        <begin position="288"/>
        <end position="307"/>
    </location>
</feature>
<keyword evidence="4" id="KW-0418">Kinase</keyword>
<feature type="transmembrane region" description="Helical" evidence="7">
    <location>
        <begin position="255"/>
        <end position="273"/>
    </location>
</feature>
<dbReference type="SUPFAM" id="SSF55874">
    <property type="entry name" value="ATPase domain of HSP90 chaperone/DNA topoisomerase II/histidine kinase"/>
    <property type="match status" value="1"/>
</dbReference>
<evidence type="ECO:0000256" key="2">
    <source>
        <dbReference type="ARBA" id="ARBA00012438"/>
    </source>
</evidence>
<dbReference type="Gene3D" id="2.60.40.2380">
    <property type="match status" value="1"/>
</dbReference>
<keyword evidence="8" id="KW-0732">Signal</keyword>
<evidence type="ECO:0000256" key="5">
    <source>
        <dbReference type="ARBA" id="ARBA00023012"/>
    </source>
</evidence>
<dbReference type="Gene3D" id="3.30.565.10">
    <property type="entry name" value="Histidine kinase-like ATPase, C-terminal domain"/>
    <property type="match status" value="1"/>
</dbReference>
<organism evidence="12 13">
    <name type="scientific">Sphingobacterium tenebrionis</name>
    <dbReference type="NCBI Taxonomy" id="3111775"/>
    <lineage>
        <taxon>Bacteria</taxon>
        <taxon>Pseudomonadati</taxon>
        <taxon>Bacteroidota</taxon>
        <taxon>Sphingobacteriia</taxon>
        <taxon>Sphingobacteriales</taxon>
        <taxon>Sphingobacteriaceae</taxon>
        <taxon>Sphingobacterium</taxon>
    </lineage>
</organism>
<dbReference type="PANTHER" id="PTHR24421">
    <property type="entry name" value="NITRATE/NITRITE SENSOR PROTEIN NARX-RELATED"/>
    <property type="match status" value="1"/>
</dbReference>
<evidence type="ECO:0000259" key="9">
    <source>
        <dbReference type="Pfam" id="PF02518"/>
    </source>
</evidence>
<feature type="chain" id="PRO_5047221034" description="histidine kinase" evidence="8">
    <location>
        <begin position="19"/>
        <end position="629"/>
    </location>
</feature>
<keyword evidence="12" id="KW-0547">Nucleotide-binding</keyword>
<evidence type="ECO:0000256" key="1">
    <source>
        <dbReference type="ARBA" id="ARBA00000085"/>
    </source>
</evidence>
<name>A0ABU8I3H0_9SPHI</name>
<dbReference type="Proteomes" id="UP001363035">
    <property type="component" value="Unassembled WGS sequence"/>
</dbReference>
<feature type="transmembrane region" description="Helical" evidence="7">
    <location>
        <begin position="193"/>
        <end position="211"/>
    </location>
</feature>
<sequence>MKNLPLLLWMIFVFQVTAYSQDTLKVPGANDIRIVQYLGEYVDCSGRERAIQVVEKWKQGKFQPMPAGSVVNRGITDCTHWFSISISNQSKYRENYLWSFYNDGIKFSLFEMADSSNFLISRRDQSHFMKLADREVPLRSVSFEIPLEAGETKSFLLKTEVFGRKTLYFPTDISTKSDILTYELGLSFLLGRYYGFFFFAMLFNLFLFIILKKRFYGMMLGYISCLVAFNTVEYLHDVYLIPSYIYEGWARIPKLSFLALTLYFNVHVFIAFVQQDKFLPNYSHRLKLLNRVALIAVFFYLLLNLLLPQHSQILEYFQYFFVAVLLMQTFGLLMNIWIAIRQRTPFIMHYLLGNTLLIISVLLYLFSSLNYIHIPQFIRPGNIIFAFAVEVIYLMIVFTVKYKQDFEFFKRSIEQSEEKRRQLAHELIITQEKERLRIAQDVHDGIGGTIQGLRLLLSKENLQQSGKVQEMLKGINFDFKRLIHQIAPRNLELNGLFETIRSDVQAFAHQFEIHLSCIGNEYHIPWDMKVHVFRIYQELLTNAVKHAKNASLFEVDLAVDESEVRLMVHDNGRSEEIDMGLIGKGIGMGMSNLRSRVDYYDGSFDFIINKEGCSVNIVLPLKKKGIQHD</sequence>
<evidence type="ECO:0000259" key="11">
    <source>
        <dbReference type="Pfam" id="PF07696"/>
    </source>
</evidence>
<dbReference type="InterPro" id="IPR011623">
    <property type="entry name" value="7TMR_DISM_rcpt_extracell_dom1"/>
</dbReference>
<feature type="transmembrane region" description="Helical" evidence="7">
    <location>
        <begin position="383"/>
        <end position="402"/>
    </location>
</feature>
<keyword evidence="7" id="KW-0472">Membrane</keyword>
<dbReference type="CDD" id="cd16917">
    <property type="entry name" value="HATPase_UhpB-NarQ-NarX-like"/>
    <property type="match status" value="1"/>
</dbReference>
<keyword evidence="3" id="KW-0808">Transferase</keyword>
<evidence type="ECO:0000259" key="10">
    <source>
        <dbReference type="Pfam" id="PF07695"/>
    </source>
</evidence>
<evidence type="ECO:0000313" key="12">
    <source>
        <dbReference type="EMBL" id="MEI5984272.1"/>
    </source>
</evidence>
<keyword evidence="13" id="KW-1185">Reference proteome</keyword>
<dbReference type="InterPro" id="IPR003594">
    <property type="entry name" value="HATPase_dom"/>
</dbReference>
<evidence type="ECO:0000256" key="6">
    <source>
        <dbReference type="SAM" id="Coils"/>
    </source>
</evidence>
<keyword evidence="6" id="KW-0175">Coiled coil</keyword>
<feature type="domain" description="Histidine kinase/HSP90-like ATPase" evidence="9">
    <location>
        <begin position="531"/>
        <end position="622"/>
    </location>
</feature>
<dbReference type="RefSeq" id="WP_099367900.1">
    <property type="nucleotide sequence ID" value="NZ_JAYLLN010000007.1"/>
</dbReference>
<feature type="signal peptide" evidence="8">
    <location>
        <begin position="1"/>
        <end position="18"/>
    </location>
</feature>
<feature type="domain" description="7TM-DISM receptor extracellular" evidence="11">
    <location>
        <begin position="45"/>
        <end position="159"/>
    </location>
</feature>
<keyword evidence="7" id="KW-0812">Transmembrane</keyword>
<keyword evidence="12" id="KW-0067">ATP-binding</keyword>
<evidence type="ECO:0000313" key="13">
    <source>
        <dbReference type="Proteomes" id="UP001363035"/>
    </source>
</evidence>
<dbReference type="Pfam" id="PF07696">
    <property type="entry name" value="7TMR-DISMED2"/>
    <property type="match status" value="1"/>
</dbReference>